<proteinExistence type="predicted"/>
<name>A0A5C4LS88_9PSEU</name>
<dbReference type="OrthoDB" id="5194463at2"/>
<accession>A0A5C4LS88</accession>
<sequence>MSDDDILRSTVDELFFNFRSALLAMIPFADRAMISYRDHDMHRSWEQLAECLFDVFVRNPIEADRSRNNAELRLARYDIDQDDYSRSSWIALDNEPGNYVAVVRFMSRNVPFDTVQVVDVDHATLNAKLARVVPWQDAKFVFFRRFKNAPAEVVRRIEAVE</sequence>
<dbReference type="Proteomes" id="UP000305546">
    <property type="component" value="Unassembled WGS sequence"/>
</dbReference>
<protein>
    <submittedName>
        <fullName evidence="1">Uncharacterized protein</fullName>
    </submittedName>
</protein>
<dbReference type="AlphaFoldDB" id="A0A5C4LS88"/>
<keyword evidence="2" id="KW-1185">Reference proteome</keyword>
<gene>
    <name evidence="1" type="ORF">FG385_28815</name>
</gene>
<reference evidence="1 2" key="1">
    <citation type="submission" date="2019-06" db="EMBL/GenBank/DDBJ databases">
        <title>Amycolatopsis alkalitolerans sp. nov., isolated from Gastrodia elata Blume.</title>
        <authorList>
            <person name="Narsing Rao M.P."/>
            <person name="Li W.J."/>
        </authorList>
    </citation>
    <scope>NUCLEOTIDE SEQUENCE [LARGE SCALE GENOMIC DNA]</scope>
    <source>
        <strain evidence="1 2">SYSUP0005</strain>
    </source>
</reference>
<dbReference type="RefSeq" id="WP_139099952.1">
    <property type="nucleotide sequence ID" value="NZ_VDFW01000036.1"/>
</dbReference>
<evidence type="ECO:0000313" key="1">
    <source>
        <dbReference type="EMBL" id="TNC21150.1"/>
    </source>
</evidence>
<dbReference type="EMBL" id="VDFW01000036">
    <property type="protein sequence ID" value="TNC21150.1"/>
    <property type="molecule type" value="Genomic_DNA"/>
</dbReference>
<evidence type="ECO:0000313" key="2">
    <source>
        <dbReference type="Proteomes" id="UP000305546"/>
    </source>
</evidence>
<organism evidence="1 2">
    <name type="scientific">Amycolatopsis alkalitolerans</name>
    <dbReference type="NCBI Taxonomy" id="2547244"/>
    <lineage>
        <taxon>Bacteria</taxon>
        <taxon>Bacillati</taxon>
        <taxon>Actinomycetota</taxon>
        <taxon>Actinomycetes</taxon>
        <taxon>Pseudonocardiales</taxon>
        <taxon>Pseudonocardiaceae</taxon>
        <taxon>Amycolatopsis</taxon>
    </lineage>
</organism>
<comment type="caution">
    <text evidence="1">The sequence shown here is derived from an EMBL/GenBank/DDBJ whole genome shotgun (WGS) entry which is preliminary data.</text>
</comment>